<dbReference type="GO" id="GO:0031012">
    <property type="term" value="C:extracellular matrix"/>
    <property type="evidence" value="ECO:0007669"/>
    <property type="project" value="TreeGrafter"/>
</dbReference>
<dbReference type="InterPro" id="IPR032675">
    <property type="entry name" value="LRR_dom_sf"/>
</dbReference>
<keyword evidence="6" id="KW-1185">Reference proteome</keyword>
<gene>
    <name evidence="5" type="ORF">MELIAE_LOCUS215</name>
</gene>
<evidence type="ECO:0000256" key="4">
    <source>
        <dbReference type="SAM" id="SignalP"/>
    </source>
</evidence>
<dbReference type="SUPFAM" id="SSF52058">
    <property type="entry name" value="L domain-like"/>
    <property type="match status" value="1"/>
</dbReference>
<evidence type="ECO:0000256" key="1">
    <source>
        <dbReference type="ARBA" id="ARBA00022614"/>
    </source>
</evidence>
<sequence length="306" mass="35352">MAVQRNCLALLFSSILAVCLAQTASNECSKSYLDNALKSTRVTNGNTTLWSRLSEREPPETLTTFEVQKHQYVLQICRWSLPIRKQEYVLANIGLMYLEKEAFPTNNATYVVDLHKNYLESVRYGVFSNTGILALNLSHNQIEYVEETAFNNMKYLEILDLNHNRLRNWNPNFFTNTYNLRHVYVSNNHISYLPEYILKNYKCGYLNNPTFKLNLGEILAYIAHEGYCSLNFSRNRITHIHPMAFANRTKFGSIDLSGNKITEVPPVWLEDFKMVTFNLSNNRIKEISIPTMKKLSACILCAIHVV</sequence>
<dbReference type="Gene3D" id="3.80.10.10">
    <property type="entry name" value="Ribonuclease Inhibitor"/>
    <property type="match status" value="2"/>
</dbReference>
<keyword evidence="2 4" id="KW-0732">Signal</keyword>
<dbReference type="Proteomes" id="UP001154078">
    <property type="component" value="Chromosome 1"/>
</dbReference>
<dbReference type="InterPro" id="IPR050328">
    <property type="entry name" value="Dev_Immune_Receptor"/>
</dbReference>
<evidence type="ECO:0000313" key="6">
    <source>
        <dbReference type="Proteomes" id="UP001154078"/>
    </source>
</evidence>
<reference evidence="5" key="1">
    <citation type="submission" date="2021-12" db="EMBL/GenBank/DDBJ databases">
        <authorList>
            <person name="King R."/>
        </authorList>
    </citation>
    <scope>NUCLEOTIDE SEQUENCE</scope>
</reference>
<dbReference type="InterPro" id="IPR003591">
    <property type="entry name" value="Leu-rich_rpt_typical-subtyp"/>
</dbReference>
<evidence type="ECO:0000256" key="2">
    <source>
        <dbReference type="ARBA" id="ARBA00022729"/>
    </source>
</evidence>
<evidence type="ECO:0000256" key="3">
    <source>
        <dbReference type="ARBA" id="ARBA00022737"/>
    </source>
</evidence>
<name>A0A9P0ARH9_BRAAE</name>
<dbReference type="GO" id="GO:0005615">
    <property type="term" value="C:extracellular space"/>
    <property type="evidence" value="ECO:0007669"/>
    <property type="project" value="TreeGrafter"/>
</dbReference>
<dbReference type="OrthoDB" id="676979at2759"/>
<dbReference type="InterPro" id="IPR001611">
    <property type="entry name" value="Leu-rich_rpt"/>
</dbReference>
<proteinExistence type="predicted"/>
<feature type="signal peptide" evidence="4">
    <location>
        <begin position="1"/>
        <end position="21"/>
    </location>
</feature>
<dbReference type="SMART" id="SM00369">
    <property type="entry name" value="LRR_TYP"/>
    <property type="match status" value="4"/>
</dbReference>
<dbReference type="PANTHER" id="PTHR24373:SF370">
    <property type="entry name" value="FISH-LIPS, ISOFORM E"/>
    <property type="match status" value="1"/>
</dbReference>
<keyword evidence="1" id="KW-0433">Leucine-rich repeat</keyword>
<dbReference type="EMBL" id="OV121132">
    <property type="protein sequence ID" value="CAH0545944.1"/>
    <property type="molecule type" value="Genomic_DNA"/>
</dbReference>
<organism evidence="5 6">
    <name type="scientific">Brassicogethes aeneus</name>
    <name type="common">Rape pollen beetle</name>
    <name type="synonym">Meligethes aeneus</name>
    <dbReference type="NCBI Taxonomy" id="1431903"/>
    <lineage>
        <taxon>Eukaryota</taxon>
        <taxon>Metazoa</taxon>
        <taxon>Ecdysozoa</taxon>
        <taxon>Arthropoda</taxon>
        <taxon>Hexapoda</taxon>
        <taxon>Insecta</taxon>
        <taxon>Pterygota</taxon>
        <taxon>Neoptera</taxon>
        <taxon>Endopterygota</taxon>
        <taxon>Coleoptera</taxon>
        <taxon>Polyphaga</taxon>
        <taxon>Cucujiformia</taxon>
        <taxon>Nitidulidae</taxon>
        <taxon>Meligethinae</taxon>
        <taxon>Brassicogethes</taxon>
    </lineage>
</organism>
<feature type="chain" id="PRO_5040394981" evidence="4">
    <location>
        <begin position="22"/>
        <end position="306"/>
    </location>
</feature>
<dbReference type="Pfam" id="PF13855">
    <property type="entry name" value="LRR_8"/>
    <property type="match status" value="2"/>
</dbReference>
<keyword evidence="3" id="KW-0677">Repeat</keyword>
<protein>
    <submittedName>
        <fullName evidence="5">Uncharacterized protein</fullName>
    </submittedName>
</protein>
<evidence type="ECO:0000313" key="5">
    <source>
        <dbReference type="EMBL" id="CAH0545944.1"/>
    </source>
</evidence>
<accession>A0A9P0ARH9</accession>
<dbReference type="PANTHER" id="PTHR24373">
    <property type="entry name" value="SLIT RELATED LEUCINE-RICH REPEAT NEURONAL PROTEIN"/>
    <property type="match status" value="1"/>
</dbReference>
<dbReference type="AlphaFoldDB" id="A0A9P0ARH9"/>